<dbReference type="CDD" id="cd01131">
    <property type="entry name" value="PilT"/>
    <property type="match status" value="1"/>
</dbReference>
<sequence>MPEGTEMEDQIVSQVGTSKLSDLPLPPPPNHFLLGKIGQTPVKFPSIQQMVRDAHARKTSDIHIRVGEVPRFRIGGQMVTYQAGEIVTPQIFEAYLSEILTPLQRQHFTETKELDTAIFYPGFLRCRVNCFESLSGGAMVLRLITLEVPSIDNLSLPPVLKHIVSNKQGLILVTGPTGAGKSTTLAAMIHYLNETTQKHIITIEDPIEYVHTSQQCLISQREVGLHTHEFHQALRSLLREDPDVILIGEMRDRVTVDTALKAAQTGHLVLGTLHTKSAIGAINRLLNIYNPEEQATMRVQILESLVAVIAQMLLPTTDSRRAAAMEVLINTPAMQDFLLKGEETEAFQLMEDSTHEGMQVMNQALCQLMLSGQISIEDAINASPDVGDLRRRSRNEGFDPSHSTRRNWGYSDFFPR</sequence>
<dbReference type="STRING" id="211165.GCA_000317285_04100"/>
<dbReference type="SMART" id="SM00382">
    <property type="entry name" value="AAA"/>
    <property type="match status" value="1"/>
</dbReference>
<dbReference type="AlphaFoldDB" id="A0A3S0ZR56"/>
<comment type="similarity">
    <text evidence="1">Belongs to the GSP E family.</text>
</comment>
<name>A0A3S0ZR56_CHLFR</name>
<reference evidence="3 4" key="1">
    <citation type="journal article" date="2019" name="Genome Biol. Evol.">
        <title>Day and night: Metabolic profiles and evolutionary relationships of six axenic non-marine cyanobacteria.</title>
        <authorList>
            <person name="Will S.E."/>
            <person name="Henke P."/>
            <person name="Boedeker C."/>
            <person name="Huang S."/>
            <person name="Brinkmann H."/>
            <person name="Rohde M."/>
            <person name="Jarek M."/>
            <person name="Friedl T."/>
            <person name="Seufert S."/>
            <person name="Schumacher M."/>
            <person name="Overmann J."/>
            <person name="Neumann-Schaal M."/>
            <person name="Petersen J."/>
        </authorList>
    </citation>
    <scope>NUCLEOTIDE SEQUENCE [LARGE SCALE GENOMIC DNA]</scope>
    <source>
        <strain evidence="3 4">PCC 6912</strain>
    </source>
</reference>
<dbReference type="PANTHER" id="PTHR30486">
    <property type="entry name" value="TWITCHING MOTILITY PROTEIN PILT"/>
    <property type="match status" value="1"/>
</dbReference>
<comment type="caution">
    <text evidence="3">The sequence shown here is derived from an EMBL/GenBank/DDBJ whole genome shotgun (WGS) entry which is preliminary data.</text>
</comment>
<gene>
    <name evidence="3" type="primary">pilT</name>
    <name evidence="3" type="ORF">PCC6912_25860</name>
</gene>
<dbReference type="SUPFAM" id="SSF52540">
    <property type="entry name" value="P-loop containing nucleoside triphosphate hydrolases"/>
    <property type="match status" value="1"/>
</dbReference>
<feature type="domain" description="Bacterial type II secretion system protein E" evidence="2">
    <location>
        <begin position="238"/>
        <end position="252"/>
    </location>
</feature>
<organism evidence="3 4">
    <name type="scientific">Chlorogloeopsis fritschii PCC 6912</name>
    <dbReference type="NCBI Taxonomy" id="211165"/>
    <lineage>
        <taxon>Bacteria</taxon>
        <taxon>Bacillati</taxon>
        <taxon>Cyanobacteriota</taxon>
        <taxon>Cyanophyceae</taxon>
        <taxon>Nostocales</taxon>
        <taxon>Chlorogloeopsidaceae</taxon>
        <taxon>Chlorogloeopsis</taxon>
    </lineage>
</organism>
<dbReference type="EMBL" id="RSCJ01000009">
    <property type="protein sequence ID" value="RUR81717.1"/>
    <property type="molecule type" value="Genomic_DNA"/>
</dbReference>
<accession>A0A3S0ZR56</accession>
<dbReference type="PANTHER" id="PTHR30486:SF12">
    <property type="entry name" value="TYPE IV PILUS ATPASE PILU"/>
    <property type="match status" value="1"/>
</dbReference>
<protein>
    <submittedName>
        <fullName evidence="3">Twitching motility protein PilT</fullName>
    </submittedName>
</protein>
<dbReference type="InterPro" id="IPR003593">
    <property type="entry name" value="AAA+_ATPase"/>
</dbReference>
<keyword evidence="4" id="KW-1185">Reference proteome</keyword>
<evidence type="ECO:0000259" key="2">
    <source>
        <dbReference type="PROSITE" id="PS00662"/>
    </source>
</evidence>
<dbReference type="GO" id="GO:0005524">
    <property type="term" value="F:ATP binding"/>
    <property type="evidence" value="ECO:0007669"/>
    <property type="project" value="InterPro"/>
</dbReference>
<dbReference type="Gene3D" id="3.30.450.90">
    <property type="match status" value="1"/>
</dbReference>
<dbReference type="Proteomes" id="UP000268857">
    <property type="component" value="Unassembled WGS sequence"/>
</dbReference>
<dbReference type="Pfam" id="PF00437">
    <property type="entry name" value="T2SSE"/>
    <property type="match status" value="1"/>
</dbReference>
<proteinExistence type="inferred from homology"/>
<dbReference type="InterPro" id="IPR001482">
    <property type="entry name" value="T2SS/T4SS_dom"/>
</dbReference>
<dbReference type="GO" id="GO:0016887">
    <property type="term" value="F:ATP hydrolysis activity"/>
    <property type="evidence" value="ECO:0007669"/>
    <property type="project" value="InterPro"/>
</dbReference>
<dbReference type="InterPro" id="IPR027417">
    <property type="entry name" value="P-loop_NTPase"/>
</dbReference>
<dbReference type="Gene3D" id="3.40.50.300">
    <property type="entry name" value="P-loop containing nucleotide triphosphate hydrolases"/>
    <property type="match status" value="1"/>
</dbReference>
<dbReference type="NCBIfam" id="TIGR01420">
    <property type="entry name" value="pilT_fam"/>
    <property type="match status" value="1"/>
</dbReference>
<evidence type="ECO:0000313" key="4">
    <source>
        <dbReference type="Proteomes" id="UP000268857"/>
    </source>
</evidence>
<dbReference type="InterPro" id="IPR050921">
    <property type="entry name" value="T4SS_GSP_E_ATPase"/>
</dbReference>
<evidence type="ECO:0000256" key="1">
    <source>
        <dbReference type="ARBA" id="ARBA00006611"/>
    </source>
</evidence>
<dbReference type="InterPro" id="IPR006321">
    <property type="entry name" value="PilT/PilU"/>
</dbReference>
<evidence type="ECO:0000313" key="3">
    <source>
        <dbReference type="EMBL" id="RUR81717.1"/>
    </source>
</evidence>
<dbReference type="PROSITE" id="PS00662">
    <property type="entry name" value="T2SP_E"/>
    <property type="match status" value="1"/>
</dbReference>